<dbReference type="EMBL" id="JBHULV010000007">
    <property type="protein sequence ID" value="MFD2730292.1"/>
    <property type="molecule type" value="Genomic_DNA"/>
</dbReference>
<dbReference type="Gene3D" id="2.60.120.260">
    <property type="entry name" value="Galactose-binding domain-like"/>
    <property type="match status" value="2"/>
</dbReference>
<evidence type="ECO:0000313" key="5">
    <source>
        <dbReference type="Proteomes" id="UP001597546"/>
    </source>
</evidence>
<feature type="region of interest" description="Disordered" evidence="1">
    <location>
        <begin position="333"/>
        <end position="356"/>
    </location>
</feature>
<evidence type="ECO:0000256" key="2">
    <source>
        <dbReference type="SAM" id="SignalP"/>
    </source>
</evidence>
<dbReference type="GO" id="GO:0030570">
    <property type="term" value="F:pectate lyase activity"/>
    <property type="evidence" value="ECO:0007669"/>
    <property type="project" value="UniProtKB-EC"/>
</dbReference>
<dbReference type="InterPro" id="IPR005084">
    <property type="entry name" value="CBM6"/>
</dbReference>
<dbReference type="SUPFAM" id="SSF81853">
    <property type="entry name" value="Family 10 polysaccharide lyase"/>
    <property type="match status" value="1"/>
</dbReference>
<keyword evidence="5" id="KW-1185">Reference proteome</keyword>
<protein>
    <submittedName>
        <fullName evidence="4">Pectate lyase</fullName>
        <ecNumber evidence="4">4.2.2.2</ecNumber>
    </submittedName>
</protein>
<dbReference type="CDD" id="cd04082">
    <property type="entry name" value="CBM35_pectate_lyase-like"/>
    <property type="match status" value="1"/>
</dbReference>
<dbReference type="NCBIfam" id="TIGR02474">
    <property type="entry name" value="pec_lyase"/>
    <property type="match status" value="1"/>
</dbReference>
<dbReference type="PROSITE" id="PS51175">
    <property type="entry name" value="CBM6"/>
    <property type="match status" value="2"/>
</dbReference>
<organism evidence="4 5">
    <name type="scientific">Pedobacter alpinus</name>
    <dbReference type="NCBI Taxonomy" id="1590643"/>
    <lineage>
        <taxon>Bacteria</taxon>
        <taxon>Pseudomonadati</taxon>
        <taxon>Bacteroidota</taxon>
        <taxon>Sphingobacteriia</taxon>
        <taxon>Sphingobacteriales</taxon>
        <taxon>Sphingobacteriaceae</taxon>
        <taxon>Pedobacter</taxon>
    </lineage>
</organism>
<dbReference type="RefSeq" id="WP_379100656.1">
    <property type="nucleotide sequence ID" value="NZ_JBHULV010000007.1"/>
</dbReference>
<accession>A0ABW5TMS4</accession>
<dbReference type="Pfam" id="PF03422">
    <property type="entry name" value="CBM_6"/>
    <property type="match status" value="1"/>
</dbReference>
<proteinExistence type="predicted"/>
<sequence length="934" mass="104224">MSNCKRINMEKVKVLLSVFLFSILGSSSIFAQEKPMVKLTEVVWDGVGCYKIEMPMGTVYFEKDNGVSGFKSFVDPEGRDWIASYMEPGPHGDYRGFPNSVGNFGHAGRNSGSTTKIIDGKTEGDQVILESTNGNFTFQYWFFIDRVAIKVLKSEGEYNFLLECVAGGTADAEDYFVTADGKKHIPTEEGEFDDFTPEWFYIGDTKAKNVLFLAKTPNDDAPNENHRQILKDGVHNMDLYSFGRTGKEEKYQVRGMSGNNHVCIIGFTPANRPHNEIAGMIESFFEKPFTAGVKPVTKWSKAILNQDKEWFGSVEALEIARNVIQYQSSQGGWPKSTDLARAPHTSGDIPPEGRGRANSIDNDATTLPMEFLARVINATGDEHLKTSFSKGLDYLFAAQYPNGGWPQFWPLRGDEYYSRITFNDDAMIRVMNLLTDVAAGEAPYSFVDASRRSKAAIAVNKGIDCILKTQIKQNGKLTAWCAQYDEKTLQPAWARKYEPPSLSGDETVSILRYLMSIELPSPAIIDAVNGGVTWLKAVVIKGVRLDNVRNSDGRTERILVKDSKAPLLWARFYELNTNRPLYLDRDSKFNYDYSKVGYERRSGYDYHGYWAKPLLEKEYSEWLSRIKTTGSTSKKLNQYGTAHPGKTIILEAEKGKFSGIIDRHSCWHNVMLTDAPHSTHSGRGVVDTHNKVGSYIEVSYDANWSGPHRITARYTHIKSDPRPGELLINGTPASVLEMKQTDALPAWKTESVVHNLQLGTNIIHLRALNDGGLPNMDYIKVAELRAPQIGELPGIQVLEAEDGTYTGKEDHHSCWNFIAQNQAKHSGFTGEGYVDTYNEKGSFIELELDSVKAGSYILGVRYVHGKPDVRPAEVQVNKTVVNPSFAFPPTGAWTEWTTISIPIELKAGKNVIRLSALSTEGLANIDHYSITPAL</sequence>
<dbReference type="Proteomes" id="UP001597546">
    <property type="component" value="Unassembled WGS sequence"/>
</dbReference>
<dbReference type="InterPro" id="IPR012669">
    <property type="entry name" value="Pectate_lyase"/>
</dbReference>
<dbReference type="SUPFAM" id="SSF49785">
    <property type="entry name" value="Galactose-binding domain-like"/>
    <property type="match status" value="2"/>
</dbReference>
<reference evidence="5" key="1">
    <citation type="journal article" date="2019" name="Int. J. Syst. Evol. Microbiol.">
        <title>The Global Catalogue of Microorganisms (GCM) 10K type strain sequencing project: providing services to taxonomists for standard genome sequencing and annotation.</title>
        <authorList>
            <consortium name="The Broad Institute Genomics Platform"/>
            <consortium name="The Broad Institute Genome Sequencing Center for Infectious Disease"/>
            <person name="Wu L."/>
            <person name="Ma J."/>
        </authorList>
    </citation>
    <scope>NUCLEOTIDE SEQUENCE [LARGE SCALE GENOMIC DNA]</scope>
    <source>
        <strain evidence="5">KCTC 42456</strain>
    </source>
</reference>
<feature type="domain" description="CBM6" evidence="3">
    <location>
        <begin position="648"/>
        <end position="782"/>
    </location>
</feature>
<name>A0ABW5TMS4_9SPHI</name>
<keyword evidence="4" id="KW-0456">Lyase</keyword>
<keyword evidence="2" id="KW-0732">Signal</keyword>
<evidence type="ECO:0000313" key="4">
    <source>
        <dbReference type="EMBL" id="MFD2730292.1"/>
    </source>
</evidence>
<dbReference type="Pfam" id="PF09492">
    <property type="entry name" value="Pec_lyase"/>
    <property type="match status" value="1"/>
</dbReference>
<dbReference type="Gene3D" id="1.50.10.20">
    <property type="match status" value="1"/>
</dbReference>
<feature type="signal peptide" evidence="2">
    <location>
        <begin position="1"/>
        <end position="31"/>
    </location>
</feature>
<feature type="chain" id="PRO_5047227446" evidence="2">
    <location>
        <begin position="32"/>
        <end position="934"/>
    </location>
</feature>
<dbReference type="EC" id="4.2.2.2" evidence="4"/>
<feature type="domain" description="CBM6" evidence="3">
    <location>
        <begin position="796"/>
        <end position="931"/>
    </location>
</feature>
<gene>
    <name evidence="4" type="primary">pelA</name>
    <name evidence="4" type="ORF">ACFSSE_01105</name>
</gene>
<evidence type="ECO:0000256" key="1">
    <source>
        <dbReference type="SAM" id="MobiDB-lite"/>
    </source>
</evidence>
<evidence type="ECO:0000259" key="3">
    <source>
        <dbReference type="PROSITE" id="PS51175"/>
    </source>
</evidence>
<dbReference type="InterPro" id="IPR008979">
    <property type="entry name" value="Galactose-bd-like_sf"/>
</dbReference>
<comment type="caution">
    <text evidence="4">The sequence shown here is derived from an EMBL/GenBank/DDBJ whole genome shotgun (WGS) entry which is preliminary data.</text>
</comment>